<evidence type="ECO:0000313" key="3">
    <source>
        <dbReference type="Proteomes" id="UP001283361"/>
    </source>
</evidence>
<evidence type="ECO:0000313" key="2">
    <source>
        <dbReference type="EMBL" id="KAK3804052.1"/>
    </source>
</evidence>
<accession>A0AAE1BDC0</accession>
<protein>
    <submittedName>
        <fullName evidence="2">Uncharacterized protein</fullName>
    </submittedName>
</protein>
<keyword evidence="1" id="KW-0472">Membrane</keyword>
<dbReference type="EMBL" id="JAWDGP010000055">
    <property type="protein sequence ID" value="KAK3804052.1"/>
    <property type="molecule type" value="Genomic_DNA"/>
</dbReference>
<sequence>MDVFDDYRAFDHPDVASGAFTDDYIPFDNYTPPDATGGSAETSFTTPAGGVVRASDAVGLTPKQQVLATAVDDYYDALLKKGIKPSLGRDINNFELDRGGSLRLKGYPDINIVNTRTSAPNTLDYVAGKMKGGGEIVRRKLGFSDWKTGEGKQELSTAANEELTIENQQMSEADSAIESAPLEDLRPLKALKKIDALCPPSQAPSSTMAWSIVFLVLILFLKSSSGTPILTLNRLEYSKTCSDSYLVRRKDFIFFEFEANSSNPTYPFLNSVLGPQLFSTKKGEILSSLVCNGFDIGNDECIDLSGTPDDHKDFLVAGEDTTDIQFEVSGNNSVHTYGEMDGPQLYYTTTDGVPHKGCMGFDPGTGSCPNSRTVRDACSCEMKNSSKYWLSYTKTATVDTSRATVYLVWPGQPVLRSDNYTFPEIRASTEKKTKHFKTTGVSTVQKGVDKAPVSKDIAGLHLMKEVFIGVGLVVLLATLAVVGVLCKNKYGVAGEIINPGQDQVPSDVRTHMEGEHVKEIEENHREAGDETKNVDTFQKTVSSQTDTHSV</sequence>
<dbReference type="AlphaFoldDB" id="A0AAE1BDC0"/>
<keyword evidence="1" id="KW-0812">Transmembrane</keyword>
<reference evidence="2" key="1">
    <citation type="journal article" date="2023" name="G3 (Bethesda)">
        <title>A reference genome for the long-term kleptoplast-retaining sea slug Elysia crispata morphotype clarki.</title>
        <authorList>
            <person name="Eastman K.E."/>
            <person name="Pendleton A.L."/>
            <person name="Shaikh M.A."/>
            <person name="Suttiyut T."/>
            <person name="Ogas R."/>
            <person name="Tomko P."/>
            <person name="Gavelis G."/>
            <person name="Widhalm J.R."/>
            <person name="Wisecaver J.H."/>
        </authorList>
    </citation>
    <scope>NUCLEOTIDE SEQUENCE</scope>
    <source>
        <strain evidence="2">ECLA1</strain>
    </source>
</reference>
<name>A0AAE1BDC0_9GAST</name>
<dbReference type="Proteomes" id="UP001283361">
    <property type="component" value="Unassembled WGS sequence"/>
</dbReference>
<organism evidence="2 3">
    <name type="scientific">Elysia crispata</name>
    <name type="common">lettuce slug</name>
    <dbReference type="NCBI Taxonomy" id="231223"/>
    <lineage>
        <taxon>Eukaryota</taxon>
        <taxon>Metazoa</taxon>
        <taxon>Spiralia</taxon>
        <taxon>Lophotrochozoa</taxon>
        <taxon>Mollusca</taxon>
        <taxon>Gastropoda</taxon>
        <taxon>Heterobranchia</taxon>
        <taxon>Euthyneura</taxon>
        <taxon>Panpulmonata</taxon>
        <taxon>Sacoglossa</taxon>
        <taxon>Placobranchoidea</taxon>
        <taxon>Plakobranchidae</taxon>
        <taxon>Elysia</taxon>
    </lineage>
</organism>
<feature type="transmembrane region" description="Helical" evidence="1">
    <location>
        <begin position="466"/>
        <end position="485"/>
    </location>
</feature>
<evidence type="ECO:0000256" key="1">
    <source>
        <dbReference type="SAM" id="Phobius"/>
    </source>
</evidence>
<keyword evidence="1" id="KW-1133">Transmembrane helix</keyword>
<keyword evidence="3" id="KW-1185">Reference proteome</keyword>
<gene>
    <name evidence="2" type="ORF">RRG08_028970</name>
</gene>
<proteinExistence type="predicted"/>
<comment type="caution">
    <text evidence="2">The sequence shown here is derived from an EMBL/GenBank/DDBJ whole genome shotgun (WGS) entry which is preliminary data.</text>
</comment>